<keyword evidence="2" id="KW-1133">Transmembrane helix</keyword>
<dbReference type="RefSeq" id="WP_263230114.1">
    <property type="nucleotide sequence ID" value="NZ_CP106793.1"/>
</dbReference>
<evidence type="ECO:0000256" key="2">
    <source>
        <dbReference type="SAM" id="Phobius"/>
    </source>
</evidence>
<evidence type="ECO:0008006" key="5">
    <source>
        <dbReference type="Google" id="ProtNLM"/>
    </source>
</evidence>
<reference evidence="3" key="1">
    <citation type="submission" date="2022-10" db="EMBL/GenBank/DDBJ databases">
        <authorList>
            <person name="Mo P."/>
        </authorList>
    </citation>
    <scope>NUCLEOTIDE SEQUENCE</scope>
    <source>
        <strain evidence="3">HUAS 13-4</strain>
    </source>
</reference>
<keyword evidence="4" id="KW-1185">Reference proteome</keyword>
<feature type="transmembrane region" description="Helical" evidence="2">
    <location>
        <begin position="260"/>
        <end position="281"/>
    </location>
</feature>
<keyword evidence="2" id="KW-0812">Transmembrane</keyword>
<gene>
    <name evidence="3" type="ORF">N8I84_15655</name>
</gene>
<evidence type="ECO:0000313" key="3">
    <source>
        <dbReference type="EMBL" id="UXY19995.1"/>
    </source>
</evidence>
<dbReference type="Proteomes" id="UP001061298">
    <property type="component" value="Chromosome"/>
</dbReference>
<dbReference type="EMBL" id="CP106793">
    <property type="protein sequence ID" value="UXY19995.1"/>
    <property type="molecule type" value="Genomic_DNA"/>
</dbReference>
<keyword evidence="2" id="KW-0472">Membrane</keyword>
<evidence type="ECO:0000256" key="1">
    <source>
        <dbReference type="SAM" id="MobiDB-lite"/>
    </source>
</evidence>
<feature type="region of interest" description="Disordered" evidence="1">
    <location>
        <begin position="223"/>
        <end position="254"/>
    </location>
</feature>
<name>A0ABY6E064_9ACTN</name>
<accession>A0ABY6E064</accession>
<sequence length="302" mass="32571">MRHSRPLRRSGEHSRPLSRPPHRPRSPWRAGLARRALRAPLAVLLPCALAAAMLLLQAPAAALPVDPGPTCSGRDQHTFPLTARIRGGPRTYAAGGAAHTWYIDLKNTSSQTCGNIHPVLVLVDTRRALTAAQAELEFFEGDRPHPVTFERTDRQELVGPFDDGFPGFTVAPGRTLSVKVRLAFASGTPQDEVVATAAIVRRHGDNGDWVGQSDDYRFSIEADARTKPEPTSASSAPRRSPAAEALADTGPRAPRGLGTMAGGLLVTAGGLLAASLPLLLYRWRRRARARYAMPGEKEADRP</sequence>
<organism evidence="3 4">
    <name type="scientific">Streptomyces cynarae</name>
    <dbReference type="NCBI Taxonomy" id="2981134"/>
    <lineage>
        <taxon>Bacteria</taxon>
        <taxon>Bacillati</taxon>
        <taxon>Actinomycetota</taxon>
        <taxon>Actinomycetes</taxon>
        <taxon>Kitasatosporales</taxon>
        <taxon>Streptomycetaceae</taxon>
        <taxon>Streptomyces</taxon>
    </lineage>
</organism>
<feature type="compositionally biased region" description="Low complexity" evidence="1">
    <location>
        <begin position="229"/>
        <end position="245"/>
    </location>
</feature>
<protein>
    <recommendedName>
        <fullName evidence="5">Cell wall protein</fullName>
    </recommendedName>
</protein>
<feature type="region of interest" description="Disordered" evidence="1">
    <location>
        <begin position="1"/>
        <end position="29"/>
    </location>
</feature>
<evidence type="ECO:0000313" key="4">
    <source>
        <dbReference type="Proteomes" id="UP001061298"/>
    </source>
</evidence>
<proteinExistence type="predicted"/>